<comment type="caution">
    <text evidence="3">The sequence shown here is derived from an EMBL/GenBank/DDBJ whole genome shotgun (WGS) entry which is preliminary data.</text>
</comment>
<accession>A0A3A4P1T2</accession>
<proteinExistence type="predicted"/>
<evidence type="ECO:0000313" key="4">
    <source>
        <dbReference type="Proteomes" id="UP000265882"/>
    </source>
</evidence>
<dbReference type="InterPro" id="IPR036291">
    <property type="entry name" value="NAD(P)-bd_dom_sf"/>
</dbReference>
<dbReference type="PANTHER" id="PTHR43796:SF2">
    <property type="entry name" value="CARBOXYNORSPERMIDINE SYNTHASE"/>
    <property type="match status" value="1"/>
</dbReference>
<feature type="domain" description="Saccharopine dehydrogenase-like C-terminal" evidence="2">
    <location>
        <begin position="242"/>
        <end position="415"/>
    </location>
</feature>
<dbReference type="Proteomes" id="UP000265882">
    <property type="component" value="Unassembled WGS sequence"/>
</dbReference>
<organism evidence="3 4">
    <name type="scientific">Abyssobacteria bacterium (strain SURF_5)</name>
    <dbReference type="NCBI Taxonomy" id="2093360"/>
    <lineage>
        <taxon>Bacteria</taxon>
        <taxon>Pseudomonadati</taxon>
        <taxon>Candidatus Hydrogenedentota</taxon>
        <taxon>Candidatus Abyssobacteria</taxon>
    </lineage>
</organism>
<dbReference type="AlphaFoldDB" id="A0A3A4P1T2"/>
<dbReference type="Pfam" id="PF03435">
    <property type="entry name" value="Sacchrp_dh_NADP"/>
    <property type="match status" value="1"/>
</dbReference>
<evidence type="ECO:0000259" key="2">
    <source>
        <dbReference type="Pfam" id="PF16653"/>
    </source>
</evidence>
<dbReference type="Pfam" id="PF16653">
    <property type="entry name" value="Sacchrp_dh_C"/>
    <property type="match status" value="1"/>
</dbReference>
<reference evidence="3 4" key="1">
    <citation type="journal article" date="2017" name="ISME J.">
        <title>Energy and carbon metabolisms in a deep terrestrial subsurface fluid microbial community.</title>
        <authorList>
            <person name="Momper L."/>
            <person name="Jungbluth S.P."/>
            <person name="Lee M.D."/>
            <person name="Amend J.P."/>
        </authorList>
    </citation>
    <scope>NUCLEOTIDE SEQUENCE [LARGE SCALE GENOMIC DNA]</scope>
    <source>
        <strain evidence="3">SURF_5</strain>
    </source>
</reference>
<protein>
    <submittedName>
        <fullName evidence="3">NAD-dependent epimerase/dehydratase family protein</fullName>
    </submittedName>
</protein>
<feature type="domain" description="Saccharopine dehydrogenase NADP binding" evidence="1">
    <location>
        <begin position="66"/>
        <end position="187"/>
    </location>
</feature>
<dbReference type="InterPro" id="IPR005097">
    <property type="entry name" value="Sacchrp_dh_NADP-bd"/>
</dbReference>
<evidence type="ECO:0000313" key="3">
    <source>
        <dbReference type="EMBL" id="RJP21934.1"/>
    </source>
</evidence>
<evidence type="ECO:0000259" key="1">
    <source>
        <dbReference type="Pfam" id="PF03435"/>
    </source>
</evidence>
<gene>
    <name evidence="3" type="ORF">C4520_09050</name>
</gene>
<dbReference type="InterPro" id="IPR032095">
    <property type="entry name" value="Sacchrp_dh-like_C"/>
</dbReference>
<dbReference type="Gene3D" id="3.40.50.720">
    <property type="entry name" value="NAD(P)-binding Rossmann-like Domain"/>
    <property type="match status" value="2"/>
</dbReference>
<sequence length="424" mass="46192">MVSVPRATHHAFSRIRYPITRRSAESNMASAKIFFKNGLKCATIRWGEGFYQISFRFNEGGISVKIIIVGGYGDIGSYVVQKLVDSPHQITVAGRNLKKARSLCSRFKGYVGALHCDVEHKSTLVGAFGNFDLVINCAGPFYKYGANVATAAIETKTHYIDVCDDADPLPKLFALDSAARRAGVTVLTGMGWNPGISNLAARLAANLLDEMDDVKIAWAAGSGDAEGKAALAHTLHGFTGQIPVLRKGKQINVPAFSEMELVEFPAPLGELPEYLFGHPEPITLPKEIDAQNIEVRGSINPSWNNRVIRIVRSLGMTGSAKRIDTTAAFIHSIQKLFSVGGVKHSGLRIDVTGRKDGQDRHLVFNMIDRIRPLTGTPCALAALMLLEGAITRRGVVAPEMCIDPVAFFDRLSDEGFKIMREGRL</sequence>
<name>A0A3A4P1T2_ABYX5</name>
<dbReference type="SUPFAM" id="SSF51735">
    <property type="entry name" value="NAD(P)-binding Rossmann-fold domains"/>
    <property type="match status" value="1"/>
</dbReference>
<dbReference type="PANTHER" id="PTHR43796">
    <property type="entry name" value="CARBOXYNORSPERMIDINE SYNTHASE"/>
    <property type="match status" value="1"/>
</dbReference>
<dbReference type="EMBL" id="QZKU01000063">
    <property type="protein sequence ID" value="RJP21934.1"/>
    <property type="molecule type" value="Genomic_DNA"/>
</dbReference>
<dbReference type="Gene3D" id="3.30.360.10">
    <property type="entry name" value="Dihydrodipicolinate Reductase, domain 2"/>
    <property type="match status" value="1"/>
</dbReference>